<keyword evidence="4 5" id="KW-0238">DNA-binding</keyword>
<dbReference type="OrthoDB" id="7541343at2759"/>
<reference evidence="9" key="1">
    <citation type="submission" date="2025-08" db="UniProtKB">
        <authorList>
            <consortium name="RefSeq"/>
        </authorList>
    </citation>
    <scope>IDENTIFICATION</scope>
    <source>
        <tissue evidence="9">Whole body</tissue>
    </source>
</reference>
<proteinExistence type="predicted"/>
<evidence type="ECO:0000256" key="4">
    <source>
        <dbReference type="ARBA" id="ARBA00023125"/>
    </source>
</evidence>
<evidence type="ECO:0000256" key="2">
    <source>
        <dbReference type="ARBA" id="ARBA00022771"/>
    </source>
</evidence>
<gene>
    <name evidence="9" type="primary">LOC112456566</name>
</gene>
<dbReference type="AlphaFoldDB" id="A0A6J1Q1Y3"/>
<keyword evidence="2 5" id="KW-0863">Zinc-finger</keyword>
<feature type="domain" description="THAP-type" evidence="7">
    <location>
        <begin position="1"/>
        <end position="88"/>
    </location>
</feature>
<dbReference type="PROSITE" id="PS50950">
    <property type="entry name" value="ZF_THAP"/>
    <property type="match status" value="1"/>
</dbReference>
<accession>A0A6J1Q1Y3</accession>
<dbReference type="InterPro" id="IPR006612">
    <property type="entry name" value="THAP_Znf"/>
</dbReference>
<organism evidence="8 9">
    <name type="scientific">Temnothorax curvispinosus</name>
    <dbReference type="NCBI Taxonomy" id="300111"/>
    <lineage>
        <taxon>Eukaryota</taxon>
        <taxon>Metazoa</taxon>
        <taxon>Ecdysozoa</taxon>
        <taxon>Arthropoda</taxon>
        <taxon>Hexapoda</taxon>
        <taxon>Insecta</taxon>
        <taxon>Pterygota</taxon>
        <taxon>Neoptera</taxon>
        <taxon>Endopterygota</taxon>
        <taxon>Hymenoptera</taxon>
        <taxon>Apocrita</taxon>
        <taxon>Aculeata</taxon>
        <taxon>Formicoidea</taxon>
        <taxon>Formicidae</taxon>
        <taxon>Myrmicinae</taxon>
        <taxon>Temnothorax</taxon>
    </lineage>
</organism>
<dbReference type="PANTHER" id="PTHR46600:SF11">
    <property type="entry name" value="THAP DOMAIN-CONTAINING PROTEIN 10"/>
    <property type="match status" value="1"/>
</dbReference>
<evidence type="ECO:0000256" key="3">
    <source>
        <dbReference type="ARBA" id="ARBA00022833"/>
    </source>
</evidence>
<dbReference type="Pfam" id="PF21787">
    <property type="entry name" value="TNP-like_RNaseH_N"/>
    <property type="match status" value="1"/>
</dbReference>
<evidence type="ECO:0000256" key="1">
    <source>
        <dbReference type="ARBA" id="ARBA00022723"/>
    </source>
</evidence>
<keyword evidence="6" id="KW-0175">Coiled coil</keyword>
<keyword evidence="1" id="KW-0479">Metal-binding</keyword>
<dbReference type="SUPFAM" id="SSF57716">
    <property type="entry name" value="Glucocorticoid receptor-like (DNA-binding domain)"/>
    <property type="match status" value="1"/>
</dbReference>
<protein>
    <submittedName>
        <fullName evidence="9">Uncharacterized protein LOC112456566</fullName>
    </submittedName>
</protein>
<dbReference type="Proteomes" id="UP000504618">
    <property type="component" value="Unplaced"/>
</dbReference>
<dbReference type="SMART" id="SM00692">
    <property type="entry name" value="DM3"/>
    <property type="match status" value="1"/>
</dbReference>
<dbReference type="Pfam" id="PF21788">
    <property type="entry name" value="TNP-like_GBD"/>
    <property type="match status" value="1"/>
</dbReference>
<dbReference type="GO" id="GO:0008270">
    <property type="term" value="F:zinc ion binding"/>
    <property type="evidence" value="ECO:0007669"/>
    <property type="project" value="UniProtKB-KW"/>
</dbReference>
<dbReference type="InterPro" id="IPR026516">
    <property type="entry name" value="THAP1/10"/>
</dbReference>
<dbReference type="GO" id="GO:0043565">
    <property type="term" value="F:sequence-specific DNA binding"/>
    <property type="evidence" value="ECO:0007669"/>
    <property type="project" value="InterPro"/>
</dbReference>
<evidence type="ECO:0000313" key="8">
    <source>
        <dbReference type="Proteomes" id="UP000504618"/>
    </source>
</evidence>
<sequence length="923" mass="107239">MNKRGYKICSVQNCQNKSINANYRFFRFPKDGERSRQWAIACHREDLLKKTPEHVYSTYRVCSDHFENRMYSNDLKNRLLPSAKPTLNLGENLENDRNNVNCANVKTNASSGIRQTTHLLEEGERSQLSAEPDVRAEHNVSLEPINITAKSLQPSIIILSANNSSKADPKIAVTAETSDVGDHRGVQLLLKPSIHKIIQTSNDLSTHAPKKLKKQAENKILKKELKKQAENRILRKENRILKKKNAALHEIIKKITDVTEEQFLTACEKFLSPQVAMLVREQVLSGKKQVRGRRYSLEFKRLCLNWYFKGPRAYRTLASIFYLPGRVTLNRITTNISITSGINKNVFNLLAVKFATTQESGKICVVHFDEMSLKCHLYYNTKTDEVIGFHDSGNEKQFHPAKFAYVFTVRGIFDDWKQPLAYELSNAACSTEVLKQLLAQCIFQLQNIGLIVAAVVCDMNPKNKQLAKELRITPTIPYFTVNDRQIFFLFDVPHLMKGMQNMFLKYTFMFDQLFVKMEHVRQFYEFDKIMKFRLAPKLTDSHVNPSLLQKTETRLATQLFSRSVAAGIYTYMHFGKISPEAIGTVTFIDKMDKLFDMLNSTAKYTEEKPHAHVFEGNEFQTAFLKDCLEFFDSLIIINHDGQDMTNKIKFIYGWKVTISGVLQLWECLKEEGLNSVQTRRLNREPIENFFEKICLEKGNCLNPPAVAFIRAFKKLLFHNFFNTGNKNCEDDFDNILLDLNGRNQDENKEIEEESESGLFEEFMPDDVDYQKLDLVEKNSIRYICDFFIRKCLKKHSCTICEGYSIDHVEFEDSTIFCFFKAYQNKNSILGNSESSSHNNFIFYVCSLEAIFNEHFQNIVFEKNVIQKLLAEAELTTFEHPCSNFPHLYLKKLFFRMRLYYTLKFINHNFRSSNNPNKMIIWRH</sequence>
<feature type="coiled-coil region" evidence="6">
    <location>
        <begin position="211"/>
        <end position="246"/>
    </location>
</feature>
<dbReference type="PANTHER" id="PTHR46600">
    <property type="entry name" value="THAP DOMAIN-CONTAINING"/>
    <property type="match status" value="1"/>
</dbReference>
<dbReference type="GeneID" id="112456566"/>
<evidence type="ECO:0000256" key="6">
    <source>
        <dbReference type="SAM" id="Coils"/>
    </source>
</evidence>
<name>A0A6J1Q1Y3_9HYME</name>
<dbReference type="RefSeq" id="XP_024874970.1">
    <property type="nucleotide sequence ID" value="XM_025019202.1"/>
</dbReference>
<dbReference type="InterPro" id="IPR048366">
    <property type="entry name" value="TNP-like_GBD"/>
</dbReference>
<dbReference type="SMART" id="SM00980">
    <property type="entry name" value="THAP"/>
    <property type="match status" value="1"/>
</dbReference>
<keyword evidence="3" id="KW-0862">Zinc</keyword>
<dbReference type="Pfam" id="PF05485">
    <property type="entry name" value="THAP"/>
    <property type="match status" value="1"/>
</dbReference>
<evidence type="ECO:0000259" key="7">
    <source>
        <dbReference type="PROSITE" id="PS50950"/>
    </source>
</evidence>
<dbReference type="InterPro" id="IPR048365">
    <property type="entry name" value="TNP-like_RNaseH_N"/>
</dbReference>
<keyword evidence="8" id="KW-1185">Reference proteome</keyword>
<evidence type="ECO:0000256" key="5">
    <source>
        <dbReference type="PROSITE-ProRule" id="PRU00309"/>
    </source>
</evidence>
<evidence type="ECO:0000313" key="9">
    <source>
        <dbReference type="RefSeq" id="XP_024874970.1"/>
    </source>
</evidence>